<feature type="compositionally biased region" description="Polar residues" evidence="1">
    <location>
        <begin position="395"/>
        <end position="407"/>
    </location>
</feature>
<name>A0A1B2JDX8_PICPA</name>
<keyword evidence="4" id="KW-1185">Reference proteome</keyword>
<dbReference type="PANTHER" id="PTHR46063:SF1">
    <property type="entry name" value="KELCH DOMAIN-CONTAINING PROTEIN 4"/>
    <property type="match status" value="1"/>
</dbReference>
<sequence>MAKKDNKKNKDSKKARLMEKNAKAQKKAEAKNKKLSKKQGDDDLEDNVNLEEVISALAKEQENLEKVIVETVERPSRRRDTAMVGCNNGGKKELYMFGGEVTDKDGLVHFYNDLHVYNADNDTWKRYLSKTSPSPRSSHAMVYHPSGIILLHGGEFSSPKQTTFHHFSDTWMLDTITKEWARVDVRQAPPSRSGHRMTYWKNYIILHGGFNDLGTSTTYLNDVWLFDITTYKWQQVEFPTNHDVPDARSGHSLIANEEGAILYGGYCKIKAGRGLQKGKTLVDTWTLKMKSDPKGVRWERRRKQGFQPSPRVGCSMQYHKGRGILFGGVYDYEETEESLDSEFYNTLLSYNSETNRWYNLTLRSPKKVKQAAVKEKSRDEDLEDILNEILAKANLNDNEPSNETSETASDETPKSKEDGNQVNEYMYSSQLPHPRFNATTAVLGDQLYIFGGLFEKGEHEFNLYSFYSIDLAKLDGVKVFFEDLTELETFREEDEEDDDDEYDDDDDEEDGESEDDEMDNANNGLEVESLRITQNSSDDVEMEDEEAEIPDPTPWLPTPKPFESLRSFYVRTGAEFLKWAISQNIDARGKQLKTKSFELSEERWWERREAIRIEEDNLEEAGVTSVVERDGAKGKRR</sequence>
<feature type="compositionally biased region" description="Basic and acidic residues" evidence="1">
    <location>
        <begin position="8"/>
        <end position="32"/>
    </location>
</feature>
<dbReference type="Gene3D" id="2.120.10.80">
    <property type="entry name" value="Kelch-type beta propeller"/>
    <property type="match status" value="1"/>
</dbReference>
<feature type="compositionally biased region" description="Acidic residues" evidence="1">
    <location>
        <begin position="538"/>
        <end position="549"/>
    </location>
</feature>
<gene>
    <name evidence="3" type="primary">KEL3</name>
    <name evidence="3" type="ORF">ATY40_BA7502545</name>
</gene>
<dbReference type="Pfam" id="PF13422">
    <property type="entry name" value="DUF4110"/>
    <property type="match status" value="1"/>
</dbReference>
<dbReference type="PANTHER" id="PTHR46063">
    <property type="entry name" value="KELCH DOMAIN-CONTAINING PROTEIN"/>
    <property type="match status" value="1"/>
</dbReference>
<dbReference type="InterPro" id="IPR015915">
    <property type="entry name" value="Kelch-typ_b-propeller"/>
</dbReference>
<dbReference type="AlphaFoldDB" id="A0A1B2JDX8"/>
<organism evidence="3 4">
    <name type="scientific">Komagataella pastoris</name>
    <name type="common">Yeast</name>
    <name type="synonym">Pichia pastoris</name>
    <dbReference type="NCBI Taxonomy" id="4922"/>
    <lineage>
        <taxon>Eukaryota</taxon>
        <taxon>Fungi</taxon>
        <taxon>Dikarya</taxon>
        <taxon>Ascomycota</taxon>
        <taxon>Saccharomycotina</taxon>
        <taxon>Pichiomycetes</taxon>
        <taxon>Pichiales</taxon>
        <taxon>Pichiaceae</taxon>
        <taxon>Komagataella</taxon>
    </lineage>
</organism>
<dbReference type="OrthoDB" id="4447at2759"/>
<dbReference type="InterPro" id="IPR052588">
    <property type="entry name" value="Kelch_domain_protein"/>
</dbReference>
<dbReference type="SUPFAM" id="SSF117281">
    <property type="entry name" value="Kelch motif"/>
    <property type="match status" value="1"/>
</dbReference>
<feature type="region of interest" description="Disordered" evidence="1">
    <location>
        <begin position="393"/>
        <end position="420"/>
    </location>
</feature>
<dbReference type="Pfam" id="PF24681">
    <property type="entry name" value="Kelch_KLHDC2_KLHL20_DRC7"/>
    <property type="match status" value="1"/>
</dbReference>
<feature type="compositionally biased region" description="Acidic residues" evidence="1">
    <location>
        <begin position="488"/>
        <end position="519"/>
    </location>
</feature>
<protein>
    <submittedName>
        <fullName evidence="3">BA75_02545T0</fullName>
    </submittedName>
</protein>
<evidence type="ECO:0000259" key="2">
    <source>
        <dbReference type="Pfam" id="PF13422"/>
    </source>
</evidence>
<dbReference type="Proteomes" id="UP000094565">
    <property type="component" value="Chromosome 2"/>
</dbReference>
<dbReference type="InterPro" id="IPR025183">
    <property type="entry name" value="DUF4110"/>
</dbReference>
<evidence type="ECO:0000313" key="4">
    <source>
        <dbReference type="Proteomes" id="UP000094565"/>
    </source>
</evidence>
<feature type="region of interest" description="Disordered" evidence="1">
    <location>
        <begin position="488"/>
        <end position="560"/>
    </location>
</feature>
<dbReference type="EMBL" id="CP014585">
    <property type="protein sequence ID" value="ANZ76266.1"/>
    <property type="molecule type" value="Genomic_DNA"/>
</dbReference>
<reference evidence="3 4" key="1">
    <citation type="submission" date="2016-02" db="EMBL/GenBank/DDBJ databases">
        <title>Comparative genomic and transcriptomic foundation for Pichia pastoris.</title>
        <authorList>
            <person name="Love K.R."/>
            <person name="Shah K.A."/>
            <person name="Whittaker C.A."/>
            <person name="Wu J."/>
            <person name="Bartlett M.C."/>
            <person name="Ma D."/>
            <person name="Leeson R.L."/>
            <person name="Priest M."/>
            <person name="Young S.K."/>
            <person name="Love J.C."/>
        </authorList>
    </citation>
    <scope>NUCLEOTIDE SEQUENCE [LARGE SCALE GENOMIC DNA]</scope>
    <source>
        <strain evidence="3 4">ATCC 28485</strain>
    </source>
</reference>
<feature type="compositionally biased region" description="Pro residues" evidence="1">
    <location>
        <begin position="551"/>
        <end position="560"/>
    </location>
</feature>
<feature type="region of interest" description="Disordered" evidence="1">
    <location>
        <begin position="1"/>
        <end position="43"/>
    </location>
</feature>
<evidence type="ECO:0000256" key="1">
    <source>
        <dbReference type="SAM" id="MobiDB-lite"/>
    </source>
</evidence>
<feature type="domain" description="DUF4110" evidence="2">
    <location>
        <begin position="551"/>
        <end position="634"/>
    </location>
</feature>
<evidence type="ECO:0000313" key="3">
    <source>
        <dbReference type="EMBL" id="ANZ76266.1"/>
    </source>
</evidence>
<proteinExistence type="predicted"/>
<accession>A0A1B2JDX8</accession>